<evidence type="ECO:0000256" key="6">
    <source>
        <dbReference type="ARBA" id="ARBA00023002"/>
    </source>
</evidence>
<evidence type="ECO:0000256" key="4">
    <source>
        <dbReference type="ARBA" id="ARBA00022723"/>
    </source>
</evidence>
<evidence type="ECO:0000259" key="9">
    <source>
        <dbReference type="SMART" id="SM00829"/>
    </source>
</evidence>
<dbReference type="InterPro" id="IPR002328">
    <property type="entry name" value="ADH_Zn_CS"/>
</dbReference>
<comment type="cofactor">
    <cofactor evidence="1 8">
        <name>Zn(2+)</name>
        <dbReference type="ChEBI" id="CHEBI:29105"/>
    </cofactor>
</comment>
<dbReference type="EC" id="1.1.1.1" evidence="3"/>
<reference evidence="10 11" key="1">
    <citation type="submission" date="2017-06" db="EMBL/GenBank/DDBJ databases">
        <title>Comparative genomic analysis of Ambrosia Fusariam Clade fungi.</title>
        <authorList>
            <person name="Stajich J.E."/>
            <person name="Carrillo J."/>
            <person name="Kijimoto T."/>
            <person name="Eskalen A."/>
            <person name="O'Donnell K."/>
            <person name="Kasson M."/>
        </authorList>
    </citation>
    <scope>NUCLEOTIDE SEQUENCE [LARGE SCALE GENOMIC DNA]</scope>
    <source>
        <strain evidence="10 11">NRRL62584</strain>
    </source>
</reference>
<dbReference type="FunFam" id="3.40.50.720:FF:000039">
    <property type="entry name" value="Alcohol dehydrogenase AdhP"/>
    <property type="match status" value="1"/>
</dbReference>
<dbReference type="SMART" id="SM00829">
    <property type="entry name" value="PKS_ER"/>
    <property type="match status" value="1"/>
</dbReference>
<dbReference type="PANTHER" id="PTHR42940">
    <property type="entry name" value="ALCOHOL DEHYDROGENASE 1-RELATED"/>
    <property type="match status" value="1"/>
</dbReference>
<dbReference type="AlphaFoldDB" id="A0A428QLT8"/>
<evidence type="ECO:0000256" key="5">
    <source>
        <dbReference type="ARBA" id="ARBA00022833"/>
    </source>
</evidence>
<dbReference type="Proteomes" id="UP000288168">
    <property type="component" value="Unassembled WGS sequence"/>
</dbReference>
<dbReference type="GO" id="GO:0008270">
    <property type="term" value="F:zinc ion binding"/>
    <property type="evidence" value="ECO:0007669"/>
    <property type="project" value="InterPro"/>
</dbReference>
<dbReference type="Gene3D" id="3.40.50.720">
    <property type="entry name" value="NAD(P)-binding Rossmann-like Domain"/>
    <property type="match status" value="1"/>
</dbReference>
<comment type="similarity">
    <text evidence="2 8">Belongs to the zinc-containing alcohol dehydrogenase family.</text>
</comment>
<dbReference type="FunFam" id="3.90.180.10:FF:000002">
    <property type="entry name" value="Alcohol dehydrogenase AdhP"/>
    <property type="match status" value="1"/>
</dbReference>
<name>A0A428QLT8_9HYPO</name>
<dbReference type="GO" id="GO:0004022">
    <property type="term" value="F:alcohol dehydrogenase (NAD+) activity"/>
    <property type="evidence" value="ECO:0007669"/>
    <property type="project" value="UniProtKB-EC"/>
</dbReference>
<dbReference type="InterPro" id="IPR020843">
    <property type="entry name" value="ER"/>
</dbReference>
<dbReference type="PANTHER" id="PTHR42940:SF3">
    <property type="entry name" value="ALCOHOL DEHYDROGENASE 1-RELATED"/>
    <property type="match status" value="1"/>
</dbReference>
<keyword evidence="6" id="KW-0560">Oxidoreductase</keyword>
<sequence>MAAEIPTTQWAQVVEKNGGPTNYVQVPVRQPGPDEVLVNVKFSGVCHTDLHALNGDWPLDTKLPLIGGHEGAGVVVSRGQLVEDVQIGDHVGIKWLHGSCLQCSFCQNSDEPLCAKALLSGYTVDGSFQQYAVAKAAHVARIPKECDLEAISPILCAGITVYKGLKESGVKAGQSVAIVGAGGGLGSIALQYAKAMGVHAIAIDGGDEKKALCESLGATAFVDFTKSSNLVAEVKAATPDGLGPHAVLLVAVQEKPFQQATQYVRSRGAVVCIGLPPNATLSAPVFDTVVRMISIKGSYVGNRADTAEAIDFFRRGLIKVPFKTVGLSELQNVYDLMIAGKIAGRYVVDTSR</sequence>
<dbReference type="InterPro" id="IPR013149">
    <property type="entry name" value="ADH-like_C"/>
</dbReference>
<dbReference type="GO" id="GO:0005737">
    <property type="term" value="C:cytoplasm"/>
    <property type="evidence" value="ECO:0007669"/>
    <property type="project" value="TreeGrafter"/>
</dbReference>
<keyword evidence="4 8" id="KW-0479">Metal-binding</keyword>
<proteinExistence type="inferred from homology"/>
<evidence type="ECO:0000256" key="8">
    <source>
        <dbReference type="RuleBase" id="RU361277"/>
    </source>
</evidence>
<dbReference type="SUPFAM" id="SSF50129">
    <property type="entry name" value="GroES-like"/>
    <property type="match status" value="1"/>
</dbReference>
<accession>A0A428QLT8</accession>
<dbReference type="InterPro" id="IPR011032">
    <property type="entry name" value="GroES-like_sf"/>
</dbReference>
<dbReference type="PROSITE" id="PS00059">
    <property type="entry name" value="ADH_ZINC"/>
    <property type="match status" value="1"/>
</dbReference>
<evidence type="ECO:0000256" key="3">
    <source>
        <dbReference type="ARBA" id="ARBA00013190"/>
    </source>
</evidence>
<feature type="domain" description="Enoyl reductase (ER)" evidence="9">
    <location>
        <begin position="18"/>
        <end position="348"/>
    </location>
</feature>
<dbReference type="STRING" id="1325734.A0A428QLT8"/>
<protein>
    <recommendedName>
        <fullName evidence="3">alcohol dehydrogenase</fullName>
        <ecNumber evidence="3">1.1.1.1</ecNumber>
    </recommendedName>
</protein>
<dbReference type="Pfam" id="PF00107">
    <property type="entry name" value="ADH_zinc_N"/>
    <property type="match status" value="1"/>
</dbReference>
<dbReference type="EMBL" id="NKCI01000025">
    <property type="protein sequence ID" value="RSL66270.1"/>
    <property type="molecule type" value="Genomic_DNA"/>
</dbReference>
<dbReference type="Gene3D" id="3.90.180.10">
    <property type="entry name" value="Medium-chain alcohol dehydrogenases, catalytic domain"/>
    <property type="match status" value="1"/>
</dbReference>
<dbReference type="SUPFAM" id="SSF51735">
    <property type="entry name" value="NAD(P)-binding Rossmann-fold domains"/>
    <property type="match status" value="1"/>
</dbReference>
<dbReference type="CDD" id="cd08297">
    <property type="entry name" value="CAD3"/>
    <property type="match status" value="1"/>
</dbReference>
<keyword evidence="5 8" id="KW-0862">Zinc</keyword>
<gene>
    <name evidence="10" type="ORF">CEP54_003829</name>
</gene>
<keyword evidence="7" id="KW-0520">NAD</keyword>
<dbReference type="Pfam" id="PF08240">
    <property type="entry name" value="ADH_N"/>
    <property type="match status" value="1"/>
</dbReference>
<comment type="caution">
    <text evidence="10">The sequence shown here is derived from an EMBL/GenBank/DDBJ whole genome shotgun (WGS) entry which is preliminary data.</text>
</comment>
<organism evidence="10 11">
    <name type="scientific">Fusarium duplospermum</name>
    <dbReference type="NCBI Taxonomy" id="1325734"/>
    <lineage>
        <taxon>Eukaryota</taxon>
        <taxon>Fungi</taxon>
        <taxon>Dikarya</taxon>
        <taxon>Ascomycota</taxon>
        <taxon>Pezizomycotina</taxon>
        <taxon>Sordariomycetes</taxon>
        <taxon>Hypocreomycetidae</taxon>
        <taxon>Hypocreales</taxon>
        <taxon>Nectriaceae</taxon>
        <taxon>Fusarium</taxon>
        <taxon>Fusarium solani species complex</taxon>
    </lineage>
</organism>
<evidence type="ECO:0000313" key="10">
    <source>
        <dbReference type="EMBL" id="RSL66270.1"/>
    </source>
</evidence>
<evidence type="ECO:0000313" key="11">
    <source>
        <dbReference type="Proteomes" id="UP000288168"/>
    </source>
</evidence>
<dbReference type="InterPro" id="IPR013154">
    <property type="entry name" value="ADH-like_N"/>
</dbReference>
<dbReference type="InterPro" id="IPR036291">
    <property type="entry name" value="NAD(P)-bd_dom_sf"/>
</dbReference>
<dbReference type="OrthoDB" id="1879366at2759"/>
<evidence type="ECO:0000256" key="7">
    <source>
        <dbReference type="ARBA" id="ARBA00023027"/>
    </source>
</evidence>
<evidence type="ECO:0000256" key="2">
    <source>
        <dbReference type="ARBA" id="ARBA00008072"/>
    </source>
</evidence>
<evidence type="ECO:0000256" key="1">
    <source>
        <dbReference type="ARBA" id="ARBA00001947"/>
    </source>
</evidence>
<keyword evidence="11" id="KW-1185">Reference proteome</keyword>